<dbReference type="InterPro" id="IPR014085">
    <property type="entry name" value="Allophanate_hydrolase"/>
</dbReference>
<dbReference type="InterPro" id="IPR016185">
    <property type="entry name" value="PreATP-grasp_dom_sf"/>
</dbReference>
<dbReference type="InterPro" id="IPR023631">
    <property type="entry name" value="Amidase_dom"/>
</dbReference>
<evidence type="ECO:0000256" key="6">
    <source>
        <dbReference type="ARBA" id="ARBA00023267"/>
    </source>
</evidence>
<dbReference type="Proteomes" id="UP000813385">
    <property type="component" value="Unassembled WGS sequence"/>
</dbReference>
<dbReference type="InterPro" id="IPR005482">
    <property type="entry name" value="Biotin_COase_C"/>
</dbReference>
<dbReference type="Gene3D" id="3.30.470.20">
    <property type="entry name" value="ATP-grasp fold, B domain"/>
    <property type="match status" value="1"/>
</dbReference>
<evidence type="ECO:0000256" key="4">
    <source>
        <dbReference type="ARBA" id="ARBA00022801"/>
    </source>
</evidence>
<dbReference type="InterPro" id="IPR003778">
    <property type="entry name" value="CT_A_B"/>
</dbReference>
<dbReference type="InterPro" id="IPR011761">
    <property type="entry name" value="ATP-grasp"/>
</dbReference>
<evidence type="ECO:0000259" key="11">
    <source>
        <dbReference type="PROSITE" id="PS50979"/>
    </source>
</evidence>
<dbReference type="GO" id="GO:0046872">
    <property type="term" value="F:metal ion binding"/>
    <property type="evidence" value="ECO:0007669"/>
    <property type="project" value="InterPro"/>
</dbReference>
<dbReference type="InterPro" id="IPR005481">
    <property type="entry name" value="BC-like_N"/>
</dbReference>
<dbReference type="CDD" id="cd06850">
    <property type="entry name" value="biotinyl_domain"/>
    <property type="match status" value="1"/>
</dbReference>
<keyword evidence="13" id="KW-1185">Reference proteome</keyword>
<feature type="compositionally biased region" description="Low complexity" evidence="8">
    <location>
        <begin position="7"/>
        <end position="22"/>
    </location>
</feature>
<dbReference type="Pfam" id="PF01425">
    <property type="entry name" value="Amidase"/>
    <property type="match status" value="1"/>
</dbReference>
<dbReference type="PROSITE" id="PS50979">
    <property type="entry name" value="BC"/>
    <property type="match status" value="1"/>
</dbReference>
<organism evidence="12 13">
    <name type="scientific">Plectosphaerella cucumerina</name>
    <dbReference type="NCBI Taxonomy" id="40658"/>
    <lineage>
        <taxon>Eukaryota</taxon>
        <taxon>Fungi</taxon>
        <taxon>Dikarya</taxon>
        <taxon>Ascomycota</taxon>
        <taxon>Pezizomycotina</taxon>
        <taxon>Sordariomycetes</taxon>
        <taxon>Hypocreomycetidae</taxon>
        <taxon>Glomerellales</taxon>
        <taxon>Plectosphaerellaceae</taxon>
        <taxon>Plectosphaerella</taxon>
    </lineage>
</organism>
<dbReference type="InterPro" id="IPR003833">
    <property type="entry name" value="CT_C_D"/>
</dbReference>
<evidence type="ECO:0000256" key="1">
    <source>
        <dbReference type="ARBA" id="ARBA00001953"/>
    </source>
</evidence>
<dbReference type="SUPFAM" id="SSF50891">
    <property type="entry name" value="Cyclophilin-like"/>
    <property type="match status" value="2"/>
</dbReference>
<dbReference type="SUPFAM" id="SSF75304">
    <property type="entry name" value="Amidase signature (AS) enzymes"/>
    <property type="match status" value="1"/>
</dbReference>
<dbReference type="Gene3D" id="2.40.100.10">
    <property type="entry name" value="Cyclophilin-like"/>
    <property type="match status" value="2"/>
</dbReference>
<dbReference type="PANTHER" id="PTHR18866">
    <property type="entry name" value="CARBOXYLASE:PYRUVATE/ACETYL-COA/PROPIONYL-COA CARBOXYLASE"/>
    <property type="match status" value="1"/>
</dbReference>
<keyword evidence="6" id="KW-0092">Biotin</keyword>
<dbReference type="SUPFAM" id="SSF51246">
    <property type="entry name" value="Rudiment single hybrid motif"/>
    <property type="match status" value="1"/>
</dbReference>
<dbReference type="InterPro" id="IPR011764">
    <property type="entry name" value="Biotin_carboxylation_dom"/>
</dbReference>
<dbReference type="InterPro" id="IPR036928">
    <property type="entry name" value="AS_sf"/>
</dbReference>
<dbReference type="SUPFAM" id="SSF56059">
    <property type="entry name" value="Glutathione synthetase ATP-binding domain-like"/>
    <property type="match status" value="1"/>
</dbReference>
<dbReference type="Pfam" id="PF02626">
    <property type="entry name" value="CT_A_B"/>
    <property type="match status" value="1"/>
</dbReference>
<dbReference type="InterPro" id="IPR011053">
    <property type="entry name" value="Single_hybrid_motif"/>
</dbReference>
<accession>A0A8K0THJ3</accession>
<dbReference type="Pfam" id="PF00289">
    <property type="entry name" value="Biotin_carb_N"/>
    <property type="match status" value="1"/>
</dbReference>
<dbReference type="InterPro" id="IPR000089">
    <property type="entry name" value="Biotin_lipoyl"/>
</dbReference>
<evidence type="ECO:0000259" key="10">
    <source>
        <dbReference type="PROSITE" id="PS50975"/>
    </source>
</evidence>
<dbReference type="GO" id="GO:0005524">
    <property type="term" value="F:ATP binding"/>
    <property type="evidence" value="ECO:0007669"/>
    <property type="project" value="UniProtKB-UniRule"/>
</dbReference>
<evidence type="ECO:0000256" key="3">
    <source>
        <dbReference type="ARBA" id="ARBA00022741"/>
    </source>
</evidence>
<name>A0A8K0THJ3_9PEZI</name>
<dbReference type="NCBIfam" id="TIGR02713">
    <property type="entry name" value="allophanate_hyd"/>
    <property type="match status" value="1"/>
</dbReference>
<dbReference type="Pfam" id="PF21986">
    <property type="entry name" value="AH_C"/>
    <property type="match status" value="1"/>
</dbReference>
<feature type="domain" description="Lipoyl-binding" evidence="9">
    <location>
        <begin position="1760"/>
        <end position="1836"/>
    </location>
</feature>
<gene>
    <name evidence="12" type="ORF">B0T11DRAFT_336621</name>
</gene>
<keyword evidence="2" id="KW-0436">Ligase</keyword>
<dbReference type="InterPro" id="IPR053844">
    <property type="entry name" value="AH_C"/>
</dbReference>
<dbReference type="Pfam" id="PF02682">
    <property type="entry name" value="CT_C_D"/>
    <property type="match status" value="1"/>
</dbReference>
<dbReference type="SMART" id="SM00878">
    <property type="entry name" value="Biotin_carb_C"/>
    <property type="match status" value="1"/>
</dbReference>
<feature type="domain" description="ATP-grasp" evidence="10">
    <location>
        <begin position="757"/>
        <end position="955"/>
    </location>
</feature>
<dbReference type="NCBIfam" id="NF006043">
    <property type="entry name" value="PRK08186.1"/>
    <property type="match status" value="1"/>
</dbReference>
<dbReference type="Gene3D" id="3.90.1300.10">
    <property type="entry name" value="Amidase signature (AS) domain"/>
    <property type="match status" value="1"/>
</dbReference>
<dbReference type="SUPFAM" id="SSF52440">
    <property type="entry name" value="PreATP-grasp domain"/>
    <property type="match status" value="1"/>
</dbReference>
<keyword evidence="4" id="KW-0378">Hydrolase</keyword>
<dbReference type="EMBL" id="JAGPXD010000002">
    <property type="protein sequence ID" value="KAH7367204.1"/>
    <property type="molecule type" value="Genomic_DNA"/>
</dbReference>
<evidence type="ECO:0000256" key="8">
    <source>
        <dbReference type="SAM" id="MobiDB-lite"/>
    </source>
</evidence>
<protein>
    <submittedName>
        <fullName evidence="12">Urea amidolyase</fullName>
    </submittedName>
</protein>
<dbReference type="NCBIfam" id="TIGR02712">
    <property type="entry name" value="urea_carbox"/>
    <property type="match status" value="1"/>
</dbReference>
<feature type="domain" description="Biotin carboxylation" evidence="11">
    <location>
        <begin position="638"/>
        <end position="1086"/>
    </location>
</feature>
<evidence type="ECO:0000256" key="7">
    <source>
        <dbReference type="PROSITE-ProRule" id="PRU00409"/>
    </source>
</evidence>
<dbReference type="PANTHER" id="PTHR18866:SF128">
    <property type="entry name" value="UREA AMIDOLYASE"/>
    <property type="match status" value="1"/>
</dbReference>
<dbReference type="PROSITE" id="PS50975">
    <property type="entry name" value="ATP_GRASP"/>
    <property type="match status" value="1"/>
</dbReference>
<sequence length="1838" mass="195677">MILLKMTAPVTSTNPPASTTSPTSPPDLDESPLTIPQWYAAQVAGGGLERLLALQAAETALASNTWIALATPEHITEQWRQLQALIPEGGPAALPLFGVPFAAKDNIDVAGLPTTAACPAFASGPVARDATVIARLRAAGAIVLGKTNLDQFATGLVGTRSPYGAVGNSFNKDYVSGGSSSGSAVVVARGAVPFSLGTDTAGSGRVPAGFNNIVGLKPTRGAISTTGVVPACRSLDCVSIFALTVDDAETALAAAEGHDPVDSFSRLRPGEGSPKGAGRRMAICADPEWYGHGQQEAAYAKALDKAAALRWTLEPRDFSALFKLASLLYEGPWVAERYAAIKGFVEAHADEMDPTVRAIVLKARSFNAVDLFQAEYVRQDLASEILRAFASYDAILVPTAPTFPTIADLERDPIGENALLGTYTNFVNFMDWSAISVPAGFRDDGLPFGITLISTTWQEPQLLGLSREWLATSPRTLGATIVQTLERTQMSSDPSVTPVVVVGAHLTGFPLNKDLTSRGAVLARATTTSSNYRLYSLRTEGTVRKPGLKRVERDGGAIEVEVWDMPNAHVASFLKTIPTPLGIGSVELQDGSWAHGFVCEPYGLEGATDITSYGGWRAFMASQGVGAKVEPEKRQKTNIRAVLVANRGEIAVRIIKTLKKTGIKAISIYSEADASAPHVHDADVALALVGSSVSETYLDGDQVVRLATEAGADAVIPGYGFLSENADFATAVEAAGMAWIGPTPEQMRTLGLKHLARAVAEAADVPVVPGSKALLRSAAEALAEADRIGYPVMLKSTAGGGGIGLRRCDDGTALNEAFESVSRLAEANFGDAGMFVEHFVKQARHVEVQILGDGEGGVVAAGERDCSLQRRNQKVVEESPAVFVPEGVRTKMRRAAVRLAAEVKYRNVGTVEFIYDVDTEEFYFLEVNTRLQVEHPVTESVTGLDLVEAMVRIAAGDGGDLFAGKGEDGFAVRGSAVEVRVYAESPLQGFRPSSGRLTEVIFPKDVRVDTWVASGTELSSSYDPMIAKIIATGDERASALEKLASALEQTTITGVETNLAYLRHIVTSQLFRSGNFTTSSLNTFEFEAPVIEVLDPGTQAAVQDFPGRRGLWHVGVPPSGPLDDYSFRVANRLVGNESTAAGLELTLQGPSLLFHADAVVAVTGAEVEILLDGLVVKSNTAIAITKGQTLVIGQTTSGYRTYLAVRGGIAVPETFGSRSTFALGQLGGHNGRNLRAGDLLPLGSATTCAEVALTASAPRVPIPSQPNALWTLAVVPGPHGAPDYFTSDGLTTLFDGRWAVHYNSNRLGIRLTGPKPQWARHTGGGAGLHPSNVHDTPYSVGSVSFTGDEAVILACDGPSLGGFVVFCVVASADMWKLGQMRPGDTVTFRVVDAEEALRMDAALDEAIVNLTPFDTLPETLPSTDIVPAALLGDIGTNGRHILCRQAGDRAMLLDFGEDDFSLRTSFEIYSFIDRHTHHPIPDILELTTGVRSLHVQYTSGTPPSTILSHLRQHEHASLPSFLPSRVFHLPIALDDSVCRAAIDRYTATIRSSAPWLPSNTAFLRDLNDLPSSEAVTALLLEATYLVVGLGDVFLGSPCAVPLDPRHRLLGTKYNPSRSFTPRGAVGVGGNYMCIYGMDSPGGYQLVGRTLPIWDDLLAAASSSDGSTKPWMFRLFDRIRFYAVPEAELDAAIASPGRGSFLVRVEEGIVDLDEYETWLSDNKTDIDAVVSARERAFLAAPFLEELLKPYEARPEKGHGPSGDVEVGGERVRAQLPGRCWRCAVAEGDTVEVGDALLWIESNKMELKISSPVKGVVARVLVAKGDLVEPADDLVIIQSE</sequence>
<comment type="cofactor">
    <cofactor evidence="1">
        <name>biotin</name>
        <dbReference type="ChEBI" id="CHEBI:57586"/>
    </cofactor>
</comment>
<dbReference type="SMART" id="SM00797">
    <property type="entry name" value="AHS2"/>
    <property type="match status" value="1"/>
</dbReference>
<dbReference type="GO" id="GO:0004847">
    <property type="term" value="F:urea carboxylase activity"/>
    <property type="evidence" value="ECO:0007669"/>
    <property type="project" value="TreeGrafter"/>
</dbReference>
<evidence type="ECO:0000259" key="9">
    <source>
        <dbReference type="PROSITE" id="PS50968"/>
    </source>
</evidence>
<dbReference type="NCBIfam" id="TIGR00724">
    <property type="entry name" value="urea_amlyse_rel"/>
    <property type="match status" value="1"/>
</dbReference>
<dbReference type="Gene3D" id="2.40.50.100">
    <property type="match status" value="1"/>
</dbReference>
<dbReference type="Pfam" id="PF02785">
    <property type="entry name" value="Biotin_carb_C"/>
    <property type="match status" value="1"/>
</dbReference>
<evidence type="ECO:0000313" key="12">
    <source>
        <dbReference type="EMBL" id="KAH7367204.1"/>
    </source>
</evidence>
<dbReference type="PROSITE" id="PS00866">
    <property type="entry name" value="CPSASE_1"/>
    <property type="match status" value="1"/>
</dbReference>
<dbReference type="GO" id="GO:0016787">
    <property type="term" value="F:hydrolase activity"/>
    <property type="evidence" value="ECO:0007669"/>
    <property type="project" value="UniProtKB-KW"/>
</dbReference>
<keyword evidence="3 7" id="KW-0547">Nucleotide-binding</keyword>
<dbReference type="InterPro" id="IPR014084">
    <property type="entry name" value="Urea_COase"/>
</dbReference>
<dbReference type="PROSITE" id="PS50968">
    <property type="entry name" value="BIOTINYL_LIPOYL"/>
    <property type="match status" value="1"/>
</dbReference>
<dbReference type="InterPro" id="IPR005479">
    <property type="entry name" value="CPAse_ATP-bd"/>
</dbReference>
<dbReference type="InterPro" id="IPR050856">
    <property type="entry name" value="Biotin_carboxylase_complex"/>
</dbReference>
<dbReference type="InterPro" id="IPR011054">
    <property type="entry name" value="Rudment_hybrid_motif"/>
</dbReference>
<dbReference type="InterPro" id="IPR029000">
    <property type="entry name" value="Cyclophilin-like_dom_sf"/>
</dbReference>
<dbReference type="Pfam" id="PF02786">
    <property type="entry name" value="CPSase_L_D2"/>
    <property type="match status" value="1"/>
</dbReference>
<evidence type="ECO:0000256" key="2">
    <source>
        <dbReference type="ARBA" id="ARBA00022598"/>
    </source>
</evidence>
<dbReference type="SUPFAM" id="SSF51230">
    <property type="entry name" value="Single hybrid motif"/>
    <property type="match status" value="1"/>
</dbReference>
<dbReference type="Pfam" id="PF00364">
    <property type="entry name" value="Biotin_lipoyl"/>
    <property type="match status" value="1"/>
</dbReference>
<feature type="region of interest" description="Disordered" evidence="8">
    <location>
        <begin position="1"/>
        <end position="30"/>
    </location>
</feature>
<dbReference type="PROSITE" id="PS00867">
    <property type="entry name" value="CPSASE_2"/>
    <property type="match status" value="1"/>
</dbReference>
<dbReference type="SUPFAM" id="SSF160467">
    <property type="entry name" value="PH0987 N-terminal domain-like"/>
    <property type="match status" value="1"/>
</dbReference>
<evidence type="ECO:0000256" key="5">
    <source>
        <dbReference type="ARBA" id="ARBA00022840"/>
    </source>
</evidence>
<reference evidence="12" key="1">
    <citation type="journal article" date="2021" name="Nat. Commun.">
        <title>Genetic determinants of endophytism in the Arabidopsis root mycobiome.</title>
        <authorList>
            <person name="Mesny F."/>
            <person name="Miyauchi S."/>
            <person name="Thiergart T."/>
            <person name="Pickel B."/>
            <person name="Atanasova L."/>
            <person name="Karlsson M."/>
            <person name="Huettel B."/>
            <person name="Barry K.W."/>
            <person name="Haridas S."/>
            <person name="Chen C."/>
            <person name="Bauer D."/>
            <person name="Andreopoulos W."/>
            <person name="Pangilinan J."/>
            <person name="LaButti K."/>
            <person name="Riley R."/>
            <person name="Lipzen A."/>
            <person name="Clum A."/>
            <person name="Drula E."/>
            <person name="Henrissat B."/>
            <person name="Kohler A."/>
            <person name="Grigoriev I.V."/>
            <person name="Martin F.M."/>
            <person name="Hacquard S."/>
        </authorList>
    </citation>
    <scope>NUCLEOTIDE SEQUENCE</scope>
    <source>
        <strain evidence="12">MPI-CAGE-AT-0016</strain>
    </source>
</reference>
<dbReference type="SMART" id="SM00796">
    <property type="entry name" value="AHS1"/>
    <property type="match status" value="1"/>
</dbReference>
<dbReference type="OrthoDB" id="196847at2759"/>
<comment type="caution">
    <text evidence="12">The sequence shown here is derived from an EMBL/GenBank/DDBJ whole genome shotgun (WGS) entry which is preliminary data.</text>
</comment>
<dbReference type="Gene3D" id="3.30.1360.40">
    <property type="match status" value="1"/>
</dbReference>
<evidence type="ECO:0000313" key="13">
    <source>
        <dbReference type="Proteomes" id="UP000813385"/>
    </source>
</evidence>
<keyword evidence="5 7" id="KW-0067">ATP-binding</keyword>
<dbReference type="Gene3D" id="1.20.58.1700">
    <property type="match status" value="1"/>
</dbReference>
<proteinExistence type="predicted"/>
<dbReference type="Gene3D" id="3.10.490.10">
    <property type="entry name" value="Gamma-glutamyl cyclotransferase-like"/>
    <property type="match status" value="1"/>
</dbReference>